<dbReference type="Proteomes" id="UP000649617">
    <property type="component" value="Unassembled WGS sequence"/>
</dbReference>
<dbReference type="SMART" id="SM00833">
    <property type="entry name" value="CobW_C"/>
    <property type="match status" value="1"/>
</dbReference>
<evidence type="ECO:0000256" key="2">
    <source>
        <dbReference type="ARBA" id="ARBA00023186"/>
    </source>
</evidence>
<evidence type="ECO:0000256" key="1">
    <source>
        <dbReference type="ARBA" id="ARBA00022741"/>
    </source>
</evidence>
<name>A0A812S3J2_SYMPI</name>
<keyword evidence="6" id="KW-1185">Reference proteome</keyword>
<dbReference type="GO" id="GO:0000166">
    <property type="term" value="F:nucleotide binding"/>
    <property type="evidence" value="ECO:0007669"/>
    <property type="project" value="UniProtKB-KW"/>
</dbReference>
<reference evidence="5" key="1">
    <citation type="submission" date="2021-02" db="EMBL/GenBank/DDBJ databases">
        <authorList>
            <person name="Dougan E. K."/>
            <person name="Rhodes N."/>
            <person name="Thang M."/>
            <person name="Chan C."/>
        </authorList>
    </citation>
    <scope>NUCLEOTIDE SEQUENCE</scope>
</reference>
<evidence type="ECO:0000256" key="3">
    <source>
        <dbReference type="SAM" id="MobiDB-lite"/>
    </source>
</evidence>
<feature type="domain" description="CobW C-terminal" evidence="4">
    <location>
        <begin position="1"/>
        <end position="90"/>
    </location>
</feature>
<dbReference type="Gene3D" id="3.30.1220.10">
    <property type="entry name" value="CobW-like, C-terminal domain"/>
    <property type="match status" value="1"/>
</dbReference>
<dbReference type="EMBL" id="CAJNIZ010023069">
    <property type="protein sequence ID" value="CAE7466141.1"/>
    <property type="molecule type" value="Genomic_DNA"/>
</dbReference>
<keyword evidence="2" id="KW-0143">Chaperone</keyword>
<protein>
    <recommendedName>
        <fullName evidence="4">CobW C-terminal domain-containing protein</fullName>
    </recommendedName>
</protein>
<dbReference type="Pfam" id="PF07683">
    <property type="entry name" value="CobW_C"/>
    <property type="match status" value="1"/>
</dbReference>
<organism evidence="5 6">
    <name type="scientific">Symbiodinium pilosum</name>
    <name type="common">Dinoflagellate</name>
    <dbReference type="NCBI Taxonomy" id="2952"/>
    <lineage>
        <taxon>Eukaryota</taxon>
        <taxon>Sar</taxon>
        <taxon>Alveolata</taxon>
        <taxon>Dinophyceae</taxon>
        <taxon>Suessiales</taxon>
        <taxon>Symbiodiniaceae</taxon>
        <taxon>Symbiodinium</taxon>
    </lineage>
</organism>
<comment type="caution">
    <text evidence="5">The sequence shown here is derived from an EMBL/GenBank/DDBJ whole genome shotgun (WGS) entry which is preliminary data.</text>
</comment>
<keyword evidence="1" id="KW-0547">Nucleotide-binding</keyword>
<dbReference type="AlphaFoldDB" id="A0A812S3J2"/>
<accession>A0A812S3J2</accession>
<evidence type="ECO:0000313" key="5">
    <source>
        <dbReference type="EMBL" id="CAE7466141.1"/>
    </source>
</evidence>
<dbReference type="PANTHER" id="PTHR43603">
    <property type="entry name" value="COBW DOMAIN-CONTAINING PROTEIN DDB_G0274527"/>
    <property type="match status" value="1"/>
</dbReference>
<dbReference type="OrthoDB" id="258627at2759"/>
<gene>
    <name evidence="5" type="ORF">SPIL2461_LOCUS11713</name>
</gene>
<evidence type="ECO:0000313" key="6">
    <source>
        <dbReference type="Proteomes" id="UP000649617"/>
    </source>
</evidence>
<proteinExistence type="predicted"/>
<feature type="compositionally biased region" description="Basic residues" evidence="3">
    <location>
        <begin position="149"/>
        <end position="159"/>
    </location>
</feature>
<dbReference type="InterPro" id="IPR051927">
    <property type="entry name" value="Zn_Chap_cDPG_Synth"/>
</dbReference>
<dbReference type="InterPro" id="IPR011629">
    <property type="entry name" value="CobW-like_C"/>
</dbReference>
<evidence type="ECO:0000259" key="4">
    <source>
        <dbReference type="SMART" id="SM00833"/>
    </source>
</evidence>
<dbReference type="SUPFAM" id="SSF90002">
    <property type="entry name" value="Hypothetical protein YjiA, C-terminal domain"/>
    <property type="match status" value="1"/>
</dbReference>
<sequence length="159" mass="18133">RGLDDHILRSKGILWVAGMESSLIWHQAGSTGGIEAGTRWLHGNVDLLNWPKETPPEYREAPYGDMRQELVFIGRNFNKEALKRRLEQALVTGPEFQLGPDSWSQWPNPFRERVFGHNDQHAHERASSTASWKRRPASTRGRVLGKTARALRKRKRGGS</sequence>
<dbReference type="InterPro" id="IPR036627">
    <property type="entry name" value="CobW-likC_sf"/>
</dbReference>
<dbReference type="PANTHER" id="PTHR43603:SF1">
    <property type="entry name" value="ZINC-REGULATED GTPASE METALLOPROTEIN ACTIVATOR 1"/>
    <property type="match status" value="1"/>
</dbReference>
<feature type="non-terminal residue" evidence="5">
    <location>
        <position position="159"/>
    </location>
</feature>
<feature type="region of interest" description="Disordered" evidence="3">
    <location>
        <begin position="118"/>
        <end position="159"/>
    </location>
</feature>